<accession>A0A9J6Z9A1</accession>
<feature type="domain" description="Ricin B lectin" evidence="2">
    <location>
        <begin position="630"/>
        <end position="682"/>
    </location>
</feature>
<dbReference type="SUPFAM" id="SSF51126">
    <property type="entry name" value="Pectin lyase-like"/>
    <property type="match status" value="1"/>
</dbReference>
<dbReference type="PROSITE" id="PS50231">
    <property type="entry name" value="RICIN_B_LECTIN"/>
    <property type="match status" value="1"/>
</dbReference>
<feature type="domain" description="Ricin B lectin" evidence="2">
    <location>
        <begin position="547"/>
        <end position="622"/>
    </location>
</feature>
<organism evidence="3 4">
    <name type="scientific">Candidatus Pristimantibacillus lignocellulolyticus</name>
    <dbReference type="NCBI Taxonomy" id="2994561"/>
    <lineage>
        <taxon>Bacteria</taxon>
        <taxon>Bacillati</taxon>
        <taxon>Bacillota</taxon>
        <taxon>Bacilli</taxon>
        <taxon>Bacillales</taxon>
        <taxon>Paenibacillaceae</taxon>
        <taxon>Candidatus Pristimantibacillus</taxon>
    </lineage>
</organism>
<reference evidence="3" key="1">
    <citation type="submission" date="2022-05" db="EMBL/GenBank/DDBJ databases">
        <title>Novel bacterial taxa in a minimal lignocellulolytic consortium and its capacity to transform plastics disclosed by genome-resolved metagenomics.</title>
        <authorList>
            <person name="Rodriguez C.A.D."/>
            <person name="Diaz-Garcia L."/>
            <person name="Herrera K."/>
            <person name="Tarazona N.A."/>
            <person name="Sproer C."/>
            <person name="Overmann J."/>
            <person name="Jimenez D.J."/>
        </authorList>
    </citation>
    <scope>NUCLEOTIDE SEQUENCE</scope>
    <source>
        <strain evidence="3">MAG5</strain>
    </source>
</reference>
<sequence length="685" mass="74044">MKNRTRKGLQMLLIGSLLISLFTVEFSRQDTVSAANTTYYVDCFAGADSNSGTTTSSAWKTLSKVNGTTFSAGDQILLKSGCVWTGQLHPKGSGTTSSPIIIDQYGTGNKPIINGEGTVASTLYFYNQQYWEINNLEITNFGSSVGRRKGVHIVGENAGTLNHIYLKGLKVHNVNGDAKKDDDATGGIVTEVIGRTGIVTKFNDVRIEDSTIYDVGRQGIVTWSSWAIIAGGYGTRDTANFDQAAFTNYVVQNNTLYNIDGDGVVAISTKGANIQYNVAHNVNRWHYTTTINPSVAFWPWNSDNTIIQNNEAYNVRNTVDGQGFDSDYWSNNTIIQYNYSHDNEGGFLLICSPNSTMYNKWSIIRYNISENDGTAGNPIINIMGPGTTGTSIYNNSIYVPAGNASSKVIANANWGGNAGQTWIENNIFYIKNGTSLDDKSDWNYYNNLYYGVSKPSEDTVGIVANPHFVNVGTGGIGRNTVDGYKLLTSSPALSAGKVIVGNGGLDYYGNTVSATVAPNIGAYNGVGIVGELPEEVEPEVVLPVAGFYYKLVNRNSSKPIGVQDGSSSESAQIEQWSDGGWSSQHWLLVDAGGGYFKLQNRQTAKYLSVSGASIANGAAIVQHSSGTGYEQQWSIVKSGTYLQLVNRGSGKVLDISDESTANGADAIQWTDTDGFNQQWQFVKVL</sequence>
<dbReference type="Gene3D" id="2.160.20.10">
    <property type="entry name" value="Single-stranded right-handed beta-helix, Pectin lyase-like"/>
    <property type="match status" value="1"/>
</dbReference>
<dbReference type="AlphaFoldDB" id="A0A9J6Z9A1"/>
<dbReference type="Gene3D" id="2.80.10.50">
    <property type="match status" value="2"/>
</dbReference>
<dbReference type="InterPro" id="IPR006626">
    <property type="entry name" value="PbH1"/>
</dbReference>
<proteinExistence type="predicted"/>
<protein>
    <submittedName>
        <fullName evidence="3">RICIN domain-containing protein</fullName>
    </submittedName>
</protein>
<dbReference type="SMART" id="SM00710">
    <property type="entry name" value="PbH1"/>
    <property type="match status" value="5"/>
</dbReference>
<evidence type="ECO:0000259" key="2">
    <source>
        <dbReference type="Pfam" id="PF14200"/>
    </source>
</evidence>
<evidence type="ECO:0000313" key="3">
    <source>
        <dbReference type="EMBL" id="URN92520.1"/>
    </source>
</evidence>
<dbReference type="InterPro" id="IPR011050">
    <property type="entry name" value="Pectin_lyase_fold/virulence"/>
</dbReference>
<feature type="signal peptide" evidence="1">
    <location>
        <begin position="1"/>
        <end position="27"/>
    </location>
</feature>
<dbReference type="KEGG" id="plig:NAG76_11470"/>
<dbReference type="EMBL" id="CP097899">
    <property type="protein sequence ID" value="URN92520.1"/>
    <property type="molecule type" value="Genomic_DNA"/>
</dbReference>
<feature type="chain" id="PRO_5039918276" evidence="1">
    <location>
        <begin position="28"/>
        <end position="685"/>
    </location>
</feature>
<dbReference type="InterPro" id="IPR035992">
    <property type="entry name" value="Ricin_B-like_lectins"/>
</dbReference>
<name>A0A9J6Z9A1_9BACL</name>
<dbReference type="InterPro" id="IPR000772">
    <property type="entry name" value="Ricin_B_lectin"/>
</dbReference>
<dbReference type="InterPro" id="IPR012334">
    <property type="entry name" value="Pectin_lyas_fold"/>
</dbReference>
<dbReference type="Pfam" id="PF14200">
    <property type="entry name" value="RicinB_lectin_2"/>
    <property type="match status" value="2"/>
</dbReference>
<evidence type="ECO:0000313" key="4">
    <source>
        <dbReference type="Proteomes" id="UP001056756"/>
    </source>
</evidence>
<keyword evidence="1" id="KW-0732">Signal</keyword>
<gene>
    <name evidence="3" type="ORF">NAG76_11470</name>
</gene>
<dbReference type="SUPFAM" id="SSF50370">
    <property type="entry name" value="Ricin B-like lectins"/>
    <property type="match status" value="1"/>
</dbReference>
<evidence type="ECO:0000256" key="1">
    <source>
        <dbReference type="SAM" id="SignalP"/>
    </source>
</evidence>
<dbReference type="Proteomes" id="UP001056756">
    <property type="component" value="Chromosome"/>
</dbReference>